<dbReference type="CDD" id="cd04334">
    <property type="entry name" value="ProRS-INS"/>
    <property type="match status" value="1"/>
</dbReference>
<dbReference type="InterPro" id="IPR044140">
    <property type="entry name" value="ProRS_anticodon_short"/>
</dbReference>
<evidence type="ECO:0000256" key="7">
    <source>
        <dbReference type="ARBA" id="ARBA00022917"/>
    </source>
</evidence>
<dbReference type="PROSITE" id="PS50862">
    <property type="entry name" value="AA_TRNA_LIGASE_II"/>
    <property type="match status" value="1"/>
</dbReference>
<keyword evidence="4 12" id="KW-0436">Ligase</keyword>
<dbReference type="PANTHER" id="PTHR42753">
    <property type="entry name" value="MITOCHONDRIAL RIBOSOME PROTEIN L39/PROLYL-TRNA LIGASE FAMILY MEMBER"/>
    <property type="match status" value="1"/>
</dbReference>
<dbReference type="InterPro" id="IPR006195">
    <property type="entry name" value="aa-tRNA-synth_II"/>
</dbReference>
<keyword evidence="3 12" id="KW-0963">Cytoplasm</keyword>
<keyword evidence="8 12" id="KW-0030">Aminoacyl-tRNA synthetase</keyword>
<dbReference type="GO" id="GO:0006433">
    <property type="term" value="P:prolyl-tRNA aminoacylation"/>
    <property type="evidence" value="ECO:0007669"/>
    <property type="project" value="UniProtKB-UniRule"/>
</dbReference>
<dbReference type="EMBL" id="CP002028">
    <property type="protein sequence ID" value="ADG82225.1"/>
    <property type="molecule type" value="Genomic_DNA"/>
</dbReference>
<evidence type="ECO:0000256" key="3">
    <source>
        <dbReference type="ARBA" id="ARBA00022490"/>
    </source>
</evidence>
<dbReference type="NCBIfam" id="TIGR00409">
    <property type="entry name" value="proS_fam_II"/>
    <property type="match status" value="1"/>
</dbReference>
<evidence type="ECO:0000313" key="14">
    <source>
        <dbReference type="EMBL" id="ADG82225.1"/>
    </source>
</evidence>
<dbReference type="OrthoDB" id="9809052at2"/>
<dbReference type="AlphaFoldDB" id="D5XF04"/>
<dbReference type="GO" id="GO:0005829">
    <property type="term" value="C:cytosol"/>
    <property type="evidence" value="ECO:0007669"/>
    <property type="project" value="TreeGrafter"/>
</dbReference>
<dbReference type="GO" id="GO:0002161">
    <property type="term" value="F:aminoacyl-tRNA deacylase activity"/>
    <property type="evidence" value="ECO:0007669"/>
    <property type="project" value="InterPro"/>
</dbReference>
<dbReference type="Pfam" id="PF03129">
    <property type="entry name" value="HGTP_anticodon"/>
    <property type="match status" value="1"/>
</dbReference>
<proteinExistence type="inferred from homology"/>
<comment type="subunit">
    <text evidence="2 12">Homodimer.</text>
</comment>
<comment type="similarity">
    <text evidence="11 12">Belongs to the class-II aminoacyl-tRNA synthetase family. ProS type 1 subfamily.</text>
</comment>
<dbReference type="Pfam" id="PF00587">
    <property type="entry name" value="tRNA-synt_2b"/>
    <property type="match status" value="1"/>
</dbReference>
<dbReference type="InterPro" id="IPR002314">
    <property type="entry name" value="aa-tRNA-synt_IIb"/>
</dbReference>
<evidence type="ECO:0000256" key="4">
    <source>
        <dbReference type="ARBA" id="ARBA00022598"/>
    </source>
</evidence>
<comment type="subcellular location">
    <subcellularLocation>
        <location evidence="1 12">Cytoplasm</location>
    </subcellularLocation>
</comment>
<evidence type="ECO:0000256" key="8">
    <source>
        <dbReference type="ARBA" id="ARBA00023146"/>
    </source>
</evidence>
<keyword evidence="7 12" id="KW-0648">Protein biosynthesis</keyword>
<evidence type="ECO:0000313" key="15">
    <source>
        <dbReference type="Proteomes" id="UP000002377"/>
    </source>
</evidence>
<dbReference type="SUPFAM" id="SSF55681">
    <property type="entry name" value="Class II aaRS and biotin synthetases"/>
    <property type="match status" value="1"/>
</dbReference>
<accession>D5XF04</accession>
<reference evidence="14 15" key="1">
    <citation type="submission" date="2010-05" db="EMBL/GenBank/DDBJ databases">
        <title>Complete sequence of Thermincola sp. JR.</title>
        <authorList>
            <consortium name="US DOE Joint Genome Institute"/>
            <person name="Lucas S."/>
            <person name="Copeland A."/>
            <person name="Lapidus A."/>
            <person name="Cheng J.-F."/>
            <person name="Bruce D."/>
            <person name="Goodwin L."/>
            <person name="Pitluck S."/>
            <person name="Chertkov O."/>
            <person name="Detter J.C."/>
            <person name="Han C."/>
            <person name="Tapia R."/>
            <person name="Land M."/>
            <person name="Hauser L."/>
            <person name="Kyrpides N."/>
            <person name="Mikhailova N."/>
            <person name="Hazen T.C."/>
            <person name="Woyke T."/>
        </authorList>
    </citation>
    <scope>NUCLEOTIDE SEQUENCE [LARGE SCALE GENOMIC DNA]</scope>
    <source>
        <strain evidence="14 15">JR</strain>
    </source>
</reference>
<dbReference type="SUPFAM" id="SSF55826">
    <property type="entry name" value="YbaK/ProRS associated domain"/>
    <property type="match status" value="1"/>
</dbReference>
<evidence type="ECO:0000256" key="1">
    <source>
        <dbReference type="ARBA" id="ARBA00004496"/>
    </source>
</evidence>
<dbReference type="InterPro" id="IPR007214">
    <property type="entry name" value="YbaK/aa-tRNA-synth-assoc-dom"/>
</dbReference>
<protein>
    <recommendedName>
        <fullName evidence="12">Proline--tRNA ligase</fullName>
        <ecNumber evidence="12">6.1.1.15</ecNumber>
    </recommendedName>
    <alternativeName>
        <fullName evidence="12">Prolyl-tRNA synthetase</fullName>
        <shortName evidence="12">ProRS</shortName>
    </alternativeName>
</protein>
<feature type="domain" description="Aminoacyl-transfer RNA synthetases class-II family profile" evidence="13">
    <location>
        <begin position="48"/>
        <end position="464"/>
    </location>
</feature>
<dbReference type="Gene3D" id="3.40.50.800">
    <property type="entry name" value="Anticodon-binding domain"/>
    <property type="match status" value="1"/>
</dbReference>
<keyword evidence="5 12" id="KW-0547">Nucleotide-binding</keyword>
<dbReference type="HAMAP" id="MF_01569">
    <property type="entry name" value="Pro_tRNA_synth_type1"/>
    <property type="match status" value="1"/>
</dbReference>
<dbReference type="HOGENOM" id="CLU_016739_0_0_9"/>
<dbReference type="SUPFAM" id="SSF52954">
    <property type="entry name" value="Class II aaRS ABD-related"/>
    <property type="match status" value="1"/>
</dbReference>
<keyword evidence="15" id="KW-1185">Reference proteome</keyword>
<dbReference type="InterPro" id="IPR004500">
    <property type="entry name" value="Pro-tRNA-synth_IIa_bac-type"/>
</dbReference>
<dbReference type="CDD" id="cd00861">
    <property type="entry name" value="ProRS_anticodon_short"/>
    <property type="match status" value="1"/>
</dbReference>
<evidence type="ECO:0000256" key="9">
    <source>
        <dbReference type="ARBA" id="ARBA00047671"/>
    </source>
</evidence>
<dbReference type="EC" id="6.1.1.15" evidence="12"/>
<evidence type="ECO:0000259" key="13">
    <source>
        <dbReference type="PROSITE" id="PS50862"/>
    </source>
</evidence>
<dbReference type="InterPro" id="IPR036754">
    <property type="entry name" value="YbaK/aa-tRNA-synt-asso_dom_sf"/>
</dbReference>
<evidence type="ECO:0000256" key="5">
    <source>
        <dbReference type="ARBA" id="ARBA00022741"/>
    </source>
</evidence>
<sequence length="579" mass="64806">MRASEILAPTLREVPAEAEVISHILMLRAGFIRKSASGIYTYLPLANRVIKKVSQIVREEMDRKGGQELILPIMQPAELWQESGRWDVYGDELFRLKDRHGRSFALGPTHEEIITDLVRNEIRSYKQMPMLLYQIQNKYRDERRPRFGLMRGREFIMKDLYSFDRDEAGLDESYNKMFDAYTRVFSRCGLKFRPVEADSGAIGGSSTHEFMVLAESGEAAIVYCTECEYAANVEKAEACSVDTVTPMDMLPMEEVATPNARTIEEVTAMLGVGPENLIKTLIYETEKEEVVALVRGDREVNEIKLLNVLGALHLDLAGSETVQRITGAEVGFAGPVGLKNVTIIADHEVMKMVNAVAGANKTGYHLKNVKPGRDFKPDMEADIRIVQAGEPCPRCNGTLAMARGIEVGQIFKLGTKYSKALGAKFLDENGKEQYIVMGCYGIGITRTVAAAIEQNHDQDGIIWPMSIAPFQVIVVPVSAKSSEQVELAERIYSQLLEAGIEVIIDDRNERPGVKFKDADLIGYPIRVTVGNKAVDEGRVEVRLRKTGDTRDLPVEEVVTYVKNLVDEEMKRLNSYRIEE</sequence>
<dbReference type="PANTHER" id="PTHR42753:SF2">
    <property type="entry name" value="PROLINE--TRNA LIGASE"/>
    <property type="match status" value="1"/>
</dbReference>
<evidence type="ECO:0000256" key="12">
    <source>
        <dbReference type="HAMAP-Rule" id="MF_01569"/>
    </source>
</evidence>
<dbReference type="PRINTS" id="PR01046">
    <property type="entry name" value="TRNASYNTHPRO"/>
</dbReference>
<organism evidence="14 15">
    <name type="scientific">Thermincola potens (strain JR)</name>
    <dbReference type="NCBI Taxonomy" id="635013"/>
    <lineage>
        <taxon>Bacteria</taxon>
        <taxon>Bacillati</taxon>
        <taxon>Bacillota</taxon>
        <taxon>Clostridia</taxon>
        <taxon>Eubacteriales</taxon>
        <taxon>Thermincolaceae</taxon>
        <taxon>Thermincola</taxon>
    </lineage>
</organism>
<comment type="function">
    <text evidence="10 12">Catalyzes the attachment of proline to tRNA(Pro) in a two-step reaction: proline is first activated by ATP to form Pro-AMP and then transferred to the acceptor end of tRNA(Pro). As ProRS can inadvertently accommodate and process non-cognate amino acids such as alanine and cysteine, to avoid such errors it has two additional distinct editing activities against alanine. One activity is designated as 'pretransfer' editing and involves the tRNA(Pro)-independent hydrolysis of activated Ala-AMP. The other activity is designated 'posttransfer' editing and involves deacylation of mischarged Ala-tRNA(Pro). The misacylated Cys-tRNA(Pro) is not edited by ProRS.</text>
</comment>
<dbReference type="PIRSF" id="PIRSF001535">
    <property type="entry name" value="ProRS_1"/>
    <property type="match status" value="1"/>
</dbReference>
<evidence type="ECO:0000256" key="2">
    <source>
        <dbReference type="ARBA" id="ARBA00011738"/>
    </source>
</evidence>
<dbReference type="GO" id="GO:0005524">
    <property type="term" value="F:ATP binding"/>
    <property type="evidence" value="ECO:0007669"/>
    <property type="project" value="UniProtKB-UniRule"/>
</dbReference>
<dbReference type="InterPro" id="IPR045864">
    <property type="entry name" value="aa-tRNA-synth_II/BPL/LPL"/>
</dbReference>
<dbReference type="GO" id="GO:0016740">
    <property type="term" value="F:transferase activity"/>
    <property type="evidence" value="ECO:0007669"/>
    <property type="project" value="UniProtKB-ARBA"/>
</dbReference>
<dbReference type="RefSeq" id="WP_013120243.1">
    <property type="nucleotide sequence ID" value="NC_014152.1"/>
</dbReference>
<comment type="catalytic activity">
    <reaction evidence="9 12">
        <text>tRNA(Pro) + L-proline + ATP = L-prolyl-tRNA(Pro) + AMP + diphosphate</text>
        <dbReference type="Rhea" id="RHEA:14305"/>
        <dbReference type="Rhea" id="RHEA-COMP:9700"/>
        <dbReference type="Rhea" id="RHEA-COMP:9702"/>
        <dbReference type="ChEBI" id="CHEBI:30616"/>
        <dbReference type="ChEBI" id="CHEBI:33019"/>
        <dbReference type="ChEBI" id="CHEBI:60039"/>
        <dbReference type="ChEBI" id="CHEBI:78442"/>
        <dbReference type="ChEBI" id="CHEBI:78532"/>
        <dbReference type="ChEBI" id="CHEBI:456215"/>
        <dbReference type="EC" id="6.1.1.15"/>
    </reaction>
</comment>
<dbReference type="eggNOG" id="COG0442">
    <property type="taxonomic scope" value="Bacteria"/>
</dbReference>
<dbReference type="NCBIfam" id="NF006625">
    <property type="entry name" value="PRK09194.1"/>
    <property type="match status" value="1"/>
</dbReference>
<dbReference type="FunFam" id="3.30.930.10:FF:000066">
    <property type="entry name" value="Proline--tRNA ligase"/>
    <property type="match status" value="1"/>
</dbReference>
<comment type="domain">
    <text evidence="12">Consists of three domains: the N-terminal catalytic domain, the editing domain and the C-terminal anticodon-binding domain.</text>
</comment>
<evidence type="ECO:0000256" key="6">
    <source>
        <dbReference type="ARBA" id="ARBA00022840"/>
    </source>
</evidence>
<evidence type="ECO:0000256" key="11">
    <source>
        <dbReference type="ARBA" id="ARBA00060755"/>
    </source>
</evidence>
<dbReference type="KEGG" id="tjr:TherJR_1368"/>
<dbReference type="Gene3D" id="3.30.930.10">
    <property type="entry name" value="Bira Bifunctional Protein, Domain 2"/>
    <property type="match status" value="2"/>
</dbReference>
<dbReference type="FunFam" id="3.40.50.800:FF:000011">
    <property type="entry name" value="Proline--tRNA ligase"/>
    <property type="match status" value="1"/>
</dbReference>
<keyword evidence="6 12" id="KW-0067">ATP-binding</keyword>
<dbReference type="FunFam" id="3.30.930.10:FF:000065">
    <property type="entry name" value="Proline--tRNA ligase"/>
    <property type="match status" value="1"/>
</dbReference>
<name>D5XF04_THEPJ</name>
<evidence type="ECO:0000256" key="10">
    <source>
        <dbReference type="ARBA" id="ARBA00053664"/>
    </source>
</evidence>
<dbReference type="InterPro" id="IPR036621">
    <property type="entry name" value="Anticodon-bd_dom_sf"/>
</dbReference>
<dbReference type="InterPro" id="IPR050062">
    <property type="entry name" value="Pro-tRNA_synthetase"/>
</dbReference>
<dbReference type="Proteomes" id="UP000002377">
    <property type="component" value="Chromosome"/>
</dbReference>
<dbReference type="InterPro" id="IPR023717">
    <property type="entry name" value="Pro-tRNA-Synthase_IIa_type1"/>
</dbReference>
<dbReference type="GO" id="GO:0004827">
    <property type="term" value="F:proline-tRNA ligase activity"/>
    <property type="evidence" value="ECO:0007669"/>
    <property type="project" value="UniProtKB-UniRule"/>
</dbReference>
<dbReference type="STRING" id="635013.TherJR_1368"/>
<dbReference type="InterPro" id="IPR004154">
    <property type="entry name" value="Anticodon-bd"/>
</dbReference>
<dbReference type="Pfam" id="PF04073">
    <property type="entry name" value="tRNA_edit"/>
    <property type="match status" value="1"/>
</dbReference>
<dbReference type="InterPro" id="IPR002316">
    <property type="entry name" value="Pro-tRNA-ligase_IIa"/>
</dbReference>
<gene>
    <name evidence="12" type="primary">proS</name>
    <name evidence="14" type="ordered locus">TherJR_1368</name>
</gene>
<dbReference type="InterPro" id="IPR033730">
    <property type="entry name" value="ProRS_core_prok"/>
</dbReference>
<dbReference type="CDD" id="cd00779">
    <property type="entry name" value="ProRS_core_prok"/>
    <property type="match status" value="1"/>
</dbReference>
<dbReference type="GO" id="GO:0140096">
    <property type="term" value="F:catalytic activity, acting on a protein"/>
    <property type="evidence" value="ECO:0007669"/>
    <property type="project" value="UniProtKB-ARBA"/>
</dbReference>